<name>A0A1I7RSY6_BURXY</name>
<accession>A0A1I7RSY6</accession>
<proteinExistence type="predicted"/>
<dbReference type="Proteomes" id="UP000095284">
    <property type="component" value="Unplaced"/>
</dbReference>
<protein>
    <submittedName>
        <fullName evidence="3">Ovule protein</fullName>
    </submittedName>
</protein>
<reference evidence="3" key="1">
    <citation type="submission" date="2016-11" db="UniProtKB">
        <authorList>
            <consortium name="WormBaseParasite"/>
        </authorList>
    </citation>
    <scope>IDENTIFICATION</scope>
</reference>
<feature type="region of interest" description="Disordered" evidence="1">
    <location>
        <begin position="1"/>
        <end position="20"/>
    </location>
</feature>
<dbReference type="AlphaFoldDB" id="A0A1I7RSY6"/>
<sequence length="84" mass="9653">MFCTQCKPRNYSPQKPLNPEGIFTRIDPNHILHISMNRSPQDGRHCSRKHLKLETLFPSRPRLLGLDSGAGFGFPEVDSLHRRT</sequence>
<organism evidence="2 3">
    <name type="scientific">Bursaphelenchus xylophilus</name>
    <name type="common">Pinewood nematode worm</name>
    <name type="synonym">Aphelenchoides xylophilus</name>
    <dbReference type="NCBI Taxonomy" id="6326"/>
    <lineage>
        <taxon>Eukaryota</taxon>
        <taxon>Metazoa</taxon>
        <taxon>Ecdysozoa</taxon>
        <taxon>Nematoda</taxon>
        <taxon>Chromadorea</taxon>
        <taxon>Rhabditida</taxon>
        <taxon>Tylenchina</taxon>
        <taxon>Tylenchomorpha</taxon>
        <taxon>Aphelenchoidea</taxon>
        <taxon>Aphelenchoididae</taxon>
        <taxon>Bursaphelenchus</taxon>
    </lineage>
</organism>
<evidence type="ECO:0000313" key="3">
    <source>
        <dbReference type="WBParaSite" id="BXY_0384000.1"/>
    </source>
</evidence>
<evidence type="ECO:0000313" key="2">
    <source>
        <dbReference type="Proteomes" id="UP000095284"/>
    </source>
</evidence>
<dbReference type="WBParaSite" id="BXY_0384000.1">
    <property type="protein sequence ID" value="BXY_0384000.1"/>
    <property type="gene ID" value="BXY_0384000"/>
</dbReference>
<evidence type="ECO:0000256" key="1">
    <source>
        <dbReference type="SAM" id="MobiDB-lite"/>
    </source>
</evidence>